<dbReference type="PANTHER" id="PTHR13832">
    <property type="entry name" value="PROTEIN PHOSPHATASE 2C"/>
    <property type="match status" value="1"/>
</dbReference>
<comment type="cofactor">
    <cofactor evidence="1">
        <name>Mn(2+)</name>
        <dbReference type="ChEBI" id="CHEBI:29035"/>
    </cofactor>
</comment>
<sequence>MSFAFKSNIGKMRKKNEDYVDVFENQAGVTFGVVADGLGGHQGGDVASEMAVSHLGHFFEKTNFSDPQAGAQWLEAQVKEENQLILQRANQYSDLMGMGTTLVCGLFFEKQVVLANIGDSRGYLLRNGELFQLTEDHSLVNELLKRGEISVEQAKHHPKKNIITRTLGISNEAVLDQYLIDFQPNDLFLLCTDGLTNMLEDLEIKKILTATESLTTKCELLIGRANKMGGKDNITVLLALVASKDEVDKK</sequence>
<dbReference type="PANTHER" id="PTHR13832:SF860">
    <property type="entry name" value="PROTEIN PHOSPHATASE PHPP"/>
    <property type="match status" value="1"/>
</dbReference>
<dbReference type="InterPro" id="IPR001932">
    <property type="entry name" value="PPM-type_phosphatase-like_dom"/>
</dbReference>
<dbReference type="EMBL" id="AYYX01000009">
    <property type="protein sequence ID" value="KRM89230.1"/>
    <property type="molecule type" value="Genomic_DNA"/>
</dbReference>
<comment type="caution">
    <text evidence="10">The sequence shown here is derived from an EMBL/GenBank/DDBJ whole genome shotgun (WGS) entry which is preliminary data.</text>
</comment>
<proteinExistence type="predicted"/>
<name>A0A0R2CBN6_9LACO</name>
<dbReference type="FunFam" id="3.60.40.10:FF:000002">
    <property type="entry name" value="Serine/threonine phosphatase stp"/>
    <property type="match status" value="1"/>
</dbReference>
<evidence type="ECO:0000256" key="2">
    <source>
        <dbReference type="ARBA" id="ARBA00013081"/>
    </source>
</evidence>
<keyword evidence="5" id="KW-0904">Protein phosphatase</keyword>
<dbReference type="InterPro" id="IPR036457">
    <property type="entry name" value="PPM-type-like_dom_sf"/>
</dbReference>
<organism evidence="10 11">
    <name type="scientific">Liquorilactobacillus vini DSM 20605</name>
    <dbReference type="NCBI Taxonomy" id="1133569"/>
    <lineage>
        <taxon>Bacteria</taxon>
        <taxon>Bacillati</taxon>
        <taxon>Bacillota</taxon>
        <taxon>Bacilli</taxon>
        <taxon>Lactobacillales</taxon>
        <taxon>Lactobacillaceae</taxon>
        <taxon>Liquorilactobacillus</taxon>
    </lineage>
</organism>
<evidence type="ECO:0000256" key="4">
    <source>
        <dbReference type="ARBA" id="ARBA00022801"/>
    </source>
</evidence>
<dbReference type="Gene3D" id="3.60.40.10">
    <property type="entry name" value="PPM-type phosphatase domain"/>
    <property type="match status" value="1"/>
</dbReference>
<dbReference type="PATRIC" id="fig|1133569.4.peg.2283"/>
<comment type="catalytic activity">
    <reaction evidence="8">
        <text>O-phospho-L-threonyl-[protein] + H2O = L-threonyl-[protein] + phosphate</text>
        <dbReference type="Rhea" id="RHEA:47004"/>
        <dbReference type="Rhea" id="RHEA-COMP:11060"/>
        <dbReference type="Rhea" id="RHEA-COMP:11605"/>
        <dbReference type="ChEBI" id="CHEBI:15377"/>
        <dbReference type="ChEBI" id="CHEBI:30013"/>
        <dbReference type="ChEBI" id="CHEBI:43474"/>
        <dbReference type="ChEBI" id="CHEBI:61977"/>
        <dbReference type="EC" id="3.1.3.16"/>
    </reaction>
</comment>
<evidence type="ECO:0000256" key="5">
    <source>
        <dbReference type="ARBA" id="ARBA00022912"/>
    </source>
</evidence>
<dbReference type="GO" id="GO:0004722">
    <property type="term" value="F:protein serine/threonine phosphatase activity"/>
    <property type="evidence" value="ECO:0007669"/>
    <property type="project" value="UniProtKB-EC"/>
</dbReference>
<evidence type="ECO:0000259" key="9">
    <source>
        <dbReference type="PROSITE" id="PS51746"/>
    </source>
</evidence>
<dbReference type="AlphaFoldDB" id="A0A0R2CBN6"/>
<evidence type="ECO:0000313" key="11">
    <source>
        <dbReference type="Proteomes" id="UP000051576"/>
    </source>
</evidence>
<dbReference type="RefSeq" id="WP_010580497.1">
    <property type="nucleotide sequence ID" value="NZ_AHYZ01000082.1"/>
</dbReference>
<dbReference type="OrthoDB" id="9801841at2"/>
<evidence type="ECO:0000256" key="6">
    <source>
        <dbReference type="ARBA" id="ARBA00023211"/>
    </source>
</evidence>
<evidence type="ECO:0000256" key="8">
    <source>
        <dbReference type="ARBA" id="ARBA00048336"/>
    </source>
</evidence>
<dbReference type="SMART" id="SM00332">
    <property type="entry name" value="PP2Cc"/>
    <property type="match status" value="1"/>
</dbReference>
<comment type="catalytic activity">
    <reaction evidence="7">
        <text>O-phospho-L-seryl-[protein] + H2O = L-seryl-[protein] + phosphate</text>
        <dbReference type="Rhea" id="RHEA:20629"/>
        <dbReference type="Rhea" id="RHEA-COMP:9863"/>
        <dbReference type="Rhea" id="RHEA-COMP:11604"/>
        <dbReference type="ChEBI" id="CHEBI:15377"/>
        <dbReference type="ChEBI" id="CHEBI:29999"/>
        <dbReference type="ChEBI" id="CHEBI:43474"/>
        <dbReference type="ChEBI" id="CHEBI:83421"/>
        <dbReference type="EC" id="3.1.3.16"/>
    </reaction>
</comment>
<dbReference type="NCBIfam" id="NF033484">
    <property type="entry name" value="Stp1_PP2C_phos"/>
    <property type="match status" value="1"/>
</dbReference>
<feature type="domain" description="PPM-type phosphatase" evidence="9">
    <location>
        <begin position="2"/>
        <end position="241"/>
    </location>
</feature>
<gene>
    <name evidence="10" type="ORF">FD21_GL002118</name>
</gene>
<keyword evidence="4" id="KW-0378">Hydrolase</keyword>
<dbReference type="EC" id="3.1.3.16" evidence="2"/>
<keyword evidence="3" id="KW-0479">Metal-binding</keyword>
<dbReference type="SMART" id="SM00331">
    <property type="entry name" value="PP2C_SIG"/>
    <property type="match status" value="1"/>
</dbReference>
<accession>A0A0R2CBN6</accession>
<dbReference type="eggNOG" id="COG0631">
    <property type="taxonomic scope" value="Bacteria"/>
</dbReference>
<dbReference type="CDD" id="cd00143">
    <property type="entry name" value="PP2Cc"/>
    <property type="match status" value="1"/>
</dbReference>
<protein>
    <recommendedName>
        <fullName evidence="2">protein-serine/threonine phosphatase</fullName>
        <ecNumber evidence="2">3.1.3.16</ecNumber>
    </recommendedName>
</protein>
<dbReference type="Proteomes" id="UP000051576">
    <property type="component" value="Unassembled WGS sequence"/>
</dbReference>
<evidence type="ECO:0000256" key="7">
    <source>
        <dbReference type="ARBA" id="ARBA00047761"/>
    </source>
</evidence>
<reference evidence="10 11" key="1">
    <citation type="journal article" date="2015" name="Genome Announc.">
        <title>Expanding the biotechnology potential of lactobacilli through comparative genomics of 213 strains and associated genera.</title>
        <authorList>
            <person name="Sun Z."/>
            <person name="Harris H.M."/>
            <person name="McCann A."/>
            <person name="Guo C."/>
            <person name="Argimon S."/>
            <person name="Zhang W."/>
            <person name="Yang X."/>
            <person name="Jeffery I.B."/>
            <person name="Cooney J.C."/>
            <person name="Kagawa T.F."/>
            <person name="Liu W."/>
            <person name="Song Y."/>
            <person name="Salvetti E."/>
            <person name="Wrobel A."/>
            <person name="Rasinkangas P."/>
            <person name="Parkhill J."/>
            <person name="Rea M.C."/>
            <person name="O'Sullivan O."/>
            <person name="Ritari J."/>
            <person name="Douillard F.P."/>
            <person name="Paul Ross R."/>
            <person name="Yang R."/>
            <person name="Briner A.E."/>
            <person name="Felis G.E."/>
            <person name="de Vos W.M."/>
            <person name="Barrangou R."/>
            <person name="Klaenhammer T.R."/>
            <person name="Caufield P.W."/>
            <person name="Cui Y."/>
            <person name="Zhang H."/>
            <person name="O'Toole P.W."/>
        </authorList>
    </citation>
    <scope>NUCLEOTIDE SEQUENCE [LARGE SCALE GENOMIC DNA]</scope>
    <source>
        <strain evidence="10 11">DSM 20605</strain>
    </source>
</reference>
<dbReference type="SUPFAM" id="SSF81606">
    <property type="entry name" value="PP2C-like"/>
    <property type="match status" value="1"/>
</dbReference>
<dbReference type="PROSITE" id="PS51746">
    <property type="entry name" value="PPM_2"/>
    <property type="match status" value="1"/>
</dbReference>
<keyword evidence="11" id="KW-1185">Reference proteome</keyword>
<evidence type="ECO:0000256" key="1">
    <source>
        <dbReference type="ARBA" id="ARBA00001936"/>
    </source>
</evidence>
<dbReference type="InterPro" id="IPR015655">
    <property type="entry name" value="PP2C"/>
</dbReference>
<dbReference type="STRING" id="1133569.FD21_GL002118"/>
<dbReference type="Pfam" id="PF13672">
    <property type="entry name" value="PP2C_2"/>
    <property type="match status" value="1"/>
</dbReference>
<keyword evidence="6" id="KW-0464">Manganese</keyword>
<dbReference type="GO" id="GO:0046872">
    <property type="term" value="F:metal ion binding"/>
    <property type="evidence" value="ECO:0007669"/>
    <property type="project" value="UniProtKB-KW"/>
</dbReference>
<evidence type="ECO:0000256" key="3">
    <source>
        <dbReference type="ARBA" id="ARBA00022723"/>
    </source>
</evidence>
<evidence type="ECO:0000313" key="10">
    <source>
        <dbReference type="EMBL" id="KRM89230.1"/>
    </source>
</evidence>